<feature type="region of interest" description="Disordered" evidence="2">
    <location>
        <begin position="79"/>
        <end position="142"/>
    </location>
</feature>
<sequence length="390" mass="43970">MSQDSLNHSPRDEEEEMQEESGGRKMRAEDGLILQGIVGGAVDPEVYYEEKGGEDKKAASKPAVNDLLGPRVVKAIDEFSRSKRLAGDAEGERRVVEDDLEDSRGLTRLEEDLDQRAREHEQHKKEMEEALNKAAAASQASLDEGRRQISSAACAQRASEIKKLPWQTLRVKQVFCETLGYCQSARHVDQDHQEALEVARVTAEQELLEALSAARQILRQRALQEQQEAIDEVVFPSHPRSATYFNDQLRRVHELQVQEAVNEALSKADSQREKEEREKAKLALARIEALDMERKRNEDMKLAIEKAASIEKAMCANCSQEFIVQDNNVGSCKCMFNPNSVAQVHVEGYLWHAGAELTNWVVVLPSKRGLWNVRGSEESWMPSPYGPLRP</sequence>
<dbReference type="HOGENOM" id="CLU_708738_0_0_1"/>
<feature type="coiled-coil region" evidence="1">
    <location>
        <begin position="258"/>
        <end position="290"/>
    </location>
</feature>
<reference evidence="5" key="2">
    <citation type="submission" date="2012-11" db="EMBL/GenBank/DDBJ databases">
        <authorList>
            <person name="Kuo A."/>
            <person name="Curtis B.A."/>
            <person name="Tanifuji G."/>
            <person name="Burki F."/>
            <person name="Gruber A."/>
            <person name="Irimia M."/>
            <person name="Maruyama S."/>
            <person name="Arias M.C."/>
            <person name="Ball S.G."/>
            <person name="Gile G.H."/>
            <person name="Hirakawa Y."/>
            <person name="Hopkins J.F."/>
            <person name="Rensing S.A."/>
            <person name="Schmutz J."/>
            <person name="Symeonidi A."/>
            <person name="Elias M."/>
            <person name="Eveleigh R.J."/>
            <person name="Herman E.K."/>
            <person name="Klute M.J."/>
            <person name="Nakayama T."/>
            <person name="Obornik M."/>
            <person name="Reyes-Prieto A."/>
            <person name="Armbrust E.V."/>
            <person name="Aves S.J."/>
            <person name="Beiko R.G."/>
            <person name="Coutinho P."/>
            <person name="Dacks J.B."/>
            <person name="Durnford D.G."/>
            <person name="Fast N.M."/>
            <person name="Green B.R."/>
            <person name="Grisdale C."/>
            <person name="Hempe F."/>
            <person name="Henrissat B."/>
            <person name="Hoppner M.P."/>
            <person name="Ishida K.-I."/>
            <person name="Kim E."/>
            <person name="Koreny L."/>
            <person name="Kroth P.G."/>
            <person name="Liu Y."/>
            <person name="Malik S.-B."/>
            <person name="Maier U.G."/>
            <person name="McRose D."/>
            <person name="Mock T."/>
            <person name="Neilson J.A."/>
            <person name="Onodera N.T."/>
            <person name="Poole A.M."/>
            <person name="Pritham E.J."/>
            <person name="Richards T.A."/>
            <person name="Rocap G."/>
            <person name="Roy S.W."/>
            <person name="Sarai C."/>
            <person name="Schaack S."/>
            <person name="Shirato S."/>
            <person name="Slamovits C.H."/>
            <person name="Spencer D.F."/>
            <person name="Suzuki S."/>
            <person name="Worden A.Z."/>
            <person name="Zauner S."/>
            <person name="Barry K."/>
            <person name="Bell C."/>
            <person name="Bharti A.K."/>
            <person name="Crow J.A."/>
            <person name="Grimwood J."/>
            <person name="Kramer R."/>
            <person name="Lindquist E."/>
            <person name="Lucas S."/>
            <person name="Salamov A."/>
            <person name="McFadden G.I."/>
            <person name="Lane C.E."/>
            <person name="Keeling P.J."/>
            <person name="Gray M.W."/>
            <person name="Grigoriev I.V."/>
            <person name="Archibald J.M."/>
        </authorList>
    </citation>
    <scope>NUCLEOTIDE SEQUENCE</scope>
    <source>
        <strain evidence="5">CCMP2712</strain>
    </source>
</reference>
<accession>L1IV33</accession>
<dbReference type="KEGG" id="gtt:GUITHDRAFT_113841"/>
<dbReference type="Proteomes" id="UP000011087">
    <property type="component" value="Unassembled WGS sequence"/>
</dbReference>
<dbReference type="PaxDb" id="55529-EKX40103"/>
<dbReference type="AlphaFoldDB" id="L1IV33"/>
<dbReference type="RefSeq" id="XP_005827083.1">
    <property type="nucleotide sequence ID" value="XM_005827026.1"/>
</dbReference>
<reference evidence="3 5" key="1">
    <citation type="journal article" date="2012" name="Nature">
        <title>Algal genomes reveal evolutionary mosaicism and the fate of nucleomorphs.</title>
        <authorList>
            <consortium name="DOE Joint Genome Institute"/>
            <person name="Curtis B.A."/>
            <person name="Tanifuji G."/>
            <person name="Burki F."/>
            <person name="Gruber A."/>
            <person name="Irimia M."/>
            <person name="Maruyama S."/>
            <person name="Arias M.C."/>
            <person name="Ball S.G."/>
            <person name="Gile G.H."/>
            <person name="Hirakawa Y."/>
            <person name="Hopkins J.F."/>
            <person name="Kuo A."/>
            <person name="Rensing S.A."/>
            <person name="Schmutz J."/>
            <person name="Symeonidi A."/>
            <person name="Elias M."/>
            <person name="Eveleigh R.J."/>
            <person name="Herman E.K."/>
            <person name="Klute M.J."/>
            <person name="Nakayama T."/>
            <person name="Obornik M."/>
            <person name="Reyes-Prieto A."/>
            <person name="Armbrust E.V."/>
            <person name="Aves S.J."/>
            <person name="Beiko R.G."/>
            <person name="Coutinho P."/>
            <person name="Dacks J.B."/>
            <person name="Durnford D.G."/>
            <person name="Fast N.M."/>
            <person name="Green B.R."/>
            <person name="Grisdale C.J."/>
            <person name="Hempel F."/>
            <person name="Henrissat B."/>
            <person name="Hoppner M.P."/>
            <person name="Ishida K."/>
            <person name="Kim E."/>
            <person name="Koreny L."/>
            <person name="Kroth P.G."/>
            <person name="Liu Y."/>
            <person name="Malik S.B."/>
            <person name="Maier U.G."/>
            <person name="McRose D."/>
            <person name="Mock T."/>
            <person name="Neilson J.A."/>
            <person name="Onodera N.T."/>
            <person name="Poole A.M."/>
            <person name="Pritham E.J."/>
            <person name="Richards T.A."/>
            <person name="Rocap G."/>
            <person name="Roy S.W."/>
            <person name="Sarai C."/>
            <person name="Schaack S."/>
            <person name="Shirato S."/>
            <person name="Slamovits C.H."/>
            <person name="Spencer D.F."/>
            <person name="Suzuki S."/>
            <person name="Worden A.Z."/>
            <person name="Zauner S."/>
            <person name="Barry K."/>
            <person name="Bell C."/>
            <person name="Bharti A.K."/>
            <person name="Crow J.A."/>
            <person name="Grimwood J."/>
            <person name="Kramer R."/>
            <person name="Lindquist E."/>
            <person name="Lucas S."/>
            <person name="Salamov A."/>
            <person name="McFadden G.I."/>
            <person name="Lane C.E."/>
            <person name="Keeling P.J."/>
            <person name="Gray M.W."/>
            <person name="Grigoriev I.V."/>
            <person name="Archibald J.M."/>
        </authorList>
    </citation>
    <scope>NUCLEOTIDE SEQUENCE</scope>
    <source>
        <strain evidence="3 5">CCMP2712</strain>
    </source>
</reference>
<keyword evidence="5" id="KW-1185">Reference proteome</keyword>
<evidence type="ECO:0000313" key="5">
    <source>
        <dbReference type="Proteomes" id="UP000011087"/>
    </source>
</evidence>
<evidence type="ECO:0000313" key="4">
    <source>
        <dbReference type="EnsemblProtists" id="EKX40103"/>
    </source>
</evidence>
<dbReference type="EMBL" id="JH993034">
    <property type="protein sequence ID" value="EKX40103.1"/>
    <property type="molecule type" value="Genomic_DNA"/>
</dbReference>
<protein>
    <submittedName>
        <fullName evidence="3 4">Uncharacterized protein</fullName>
    </submittedName>
</protein>
<dbReference type="GeneID" id="17296902"/>
<dbReference type="EnsemblProtists" id="EKX40103">
    <property type="protein sequence ID" value="EKX40103"/>
    <property type="gene ID" value="GUITHDRAFT_113841"/>
</dbReference>
<feature type="compositionally biased region" description="Basic and acidic residues" evidence="2">
    <location>
        <begin position="21"/>
        <end position="30"/>
    </location>
</feature>
<organism evidence="3">
    <name type="scientific">Guillardia theta (strain CCMP2712)</name>
    <name type="common">Cryptophyte</name>
    <dbReference type="NCBI Taxonomy" id="905079"/>
    <lineage>
        <taxon>Eukaryota</taxon>
        <taxon>Cryptophyceae</taxon>
        <taxon>Pyrenomonadales</taxon>
        <taxon>Geminigeraceae</taxon>
        <taxon>Guillardia</taxon>
    </lineage>
</organism>
<evidence type="ECO:0000256" key="2">
    <source>
        <dbReference type="SAM" id="MobiDB-lite"/>
    </source>
</evidence>
<feature type="region of interest" description="Disordered" evidence="2">
    <location>
        <begin position="1"/>
        <end position="30"/>
    </location>
</feature>
<name>L1IV33_GUITC</name>
<evidence type="ECO:0000256" key="1">
    <source>
        <dbReference type="SAM" id="Coils"/>
    </source>
</evidence>
<gene>
    <name evidence="3" type="ORF">GUITHDRAFT_113841</name>
</gene>
<evidence type="ECO:0000313" key="3">
    <source>
        <dbReference type="EMBL" id="EKX40103.1"/>
    </source>
</evidence>
<proteinExistence type="predicted"/>
<feature type="compositionally biased region" description="Basic and acidic residues" evidence="2">
    <location>
        <begin position="79"/>
        <end position="131"/>
    </location>
</feature>
<keyword evidence="1" id="KW-0175">Coiled coil</keyword>
<reference evidence="4" key="3">
    <citation type="submission" date="2016-03" db="UniProtKB">
        <authorList>
            <consortium name="EnsemblProtists"/>
        </authorList>
    </citation>
    <scope>IDENTIFICATION</scope>
</reference>